<evidence type="ECO:0000313" key="3">
    <source>
        <dbReference type="Proteomes" id="UP000186922"/>
    </source>
</evidence>
<evidence type="ECO:0000313" key="2">
    <source>
        <dbReference type="EMBL" id="GAU96970.1"/>
    </source>
</evidence>
<gene>
    <name evidence="2" type="primary">RvY_08333-1</name>
    <name evidence="2" type="synonym">RvY_08333.1</name>
    <name evidence="2" type="ORF">RvY_08333</name>
</gene>
<accession>A0A1D1V7T7</accession>
<name>A0A1D1V7T7_RAMVA</name>
<keyword evidence="1" id="KW-0812">Transmembrane</keyword>
<dbReference type="AlphaFoldDB" id="A0A1D1V7T7"/>
<sequence length="68" mass="7724">MHHELRRVLGCLRKNYTRGTVRAFIPTPYLNSGYRLVEQASTCPIITFILLSSVWPLLSPSVLLLTLP</sequence>
<proteinExistence type="predicted"/>
<evidence type="ECO:0000256" key="1">
    <source>
        <dbReference type="SAM" id="Phobius"/>
    </source>
</evidence>
<keyword evidence="1" id="KW-0472">Membrane</keyword>
<dbReference type="Proteomes" id="UP000186922">
    <property type="component" value="Unassembled WGS sequence"/>
</dbReference>
<protein>
    <submittedName>
        <fullName evidence="2">Uncharacterized protein</fullName>
    </submittedName>
</protein>
<keyword evidence="1" id="KW-1133">Transmembrane helix</keyword>
<reference evidence="2 3" key="1">
    <citation type="journal article" date="2016" name="Nat. Commun.">
        <title>Extremotolerant tardigrade genome and improved radiotolerance of human cultured cells by tardigrade-unique protein.</title>
        <authorList>
            <person name="Hashimoto T."/>
            <person name="Horikawa D.D."/>
            <person name="Saito Y."/>
            <person name="Kuwahara H."/>
            <person name="Kozuka-Hata H."/>
            <person name="Shin-I T."/>
            <person name="Minakuchi Y."/>
            <person name="Ohishi K."/>
            <person name="Motoyama A."/>
            <person name="Aizu T."/>
            <person name="Enomoto A."/>
            <person name="Kondo K."/>
            <person name="Tanaka S."/>
            <person name="Hara Y."/>
            <person name="Koshikawa S."/>
            <person name="Sagara H."/>
            <person name="Miura T."/>
            <person name="Yokobori S."/>
            <person name="Miyagawa K."/>
            <person name="Suzuki Y."/>
            <person name="Kubo T."/>
            <person name="Oyama M."/>
            <person name="Kohara Y."/>
            <person name="Fujiyama A."/>
            <person name="Arakawa K."/>
            <person name="Katayama T."/>
            <person name="Toyoda A."/>
            <person name="Kunieda T."/>
        </authorList>
    </citation>
    <scope>NUCLEOTIDE SEQUENCE [LARGE SCALE GENOMIC DNA]</scope>
    <source>
        <strain evidence="2 3">YOKOZUNA-1</strain>
    </source>
</reference>
<feature type="transmembrane region" description="Helical" evidence="1">
    <location>
        <begin position="45"/>
        <end position="67"/>
    </location>
</feature>
<dbReference type="EMBL" id="BDGG01000003">
    <property type="protein sequence ID" value="GAU96970.1"/>
    <property type="molecule type" value="Genomic_DNA"/>
</dbReference>
<keyword evidence="3" id="KW-1185">Reference proteome</keyword>
<comment type="caution">
    <text evidence="2">The sequence shown here is derived from an EMBL/GenBank/DDBJ whole genome shotgun (WGS) entry which is preliminary data.</text>
</comment>
<organism evidence="2 3">
    <name type="scientific">Ramazzottius varieornatus</name>
    <name type="common">Water bear</name>
    <name type="synonym">Tardigrade</name>
    <dbReference type="NCBI Taxonomy" id="947166"/>
    <lineage>
        <taxon>Eukaryota</taxon>
        <taxon>Metazoa</taxon>
        <taxon>Ecdysozoa</taxon>
        <taxon>Tardigrada</taxon>
        <taxon>Eutardigrada</taxon>
        <taxon>Parachela</taxon>
        <taxon>Hypsibioidea</taxon>
        <taxon>Ramazzottiidae</taxon>
        <taxon>Ramazzottius</taxon>
    </lineage>
</organism>